<proteinExistence type="predicted"/>
<dbReference type="HOGENOM" id="CLU_2829028_0_0_10"/>
<reference evidence="1 2" key="1">
    <citation type="submission" date="2009-01" db="EMBL/GenBank/DDBJ databases">
        <authorList>
            <person name="Qin X."/>
            <person name="Bachman B."/>
            <person name="Battles P."/>
            <person name="Bell A."/>
            <person name="Bess C."/>
            <person name="Bickham C."/>
            <person name="Chaboub L."/>
            <person name="Chen D."/>
            <person name="Coyle M."/>
            <person name="Deiros D.R."/>
            <person name="Dinh H."/>
            <person name="Forbes L."/>
            <person name="Fowler G."/>
            <person name="Francisco L."/>
            <person name="Fu Q."/>
            <person name="Gubbala S."/>
            <person name="Hale W."/>
            <person name="Han Y."/>
            <person name="Hemphill L."/>
            <person name="Highlander S.K."/>
            <person name="Hirani K."/>
            <person name="Hogues M."/>
            <person name="Jackson L."/>
            <person name="Jakkamsetti A."/>
            <person name="Javaid M."/>
            <person name="Jiang H."/>
            <person name="Korchina V."/>
            <person name="Kovar C."/>
            <person name="Lara F."/>
            <person name="Lee S."/>
            <person name="Mata R."/>
            <person name="Mathew T."/>
            <person name="Moen C."/>
            <person name="Morales K."/>
            <person name="Munidasa M."/>
            <person name="Nazareth L."/>
            <person name="Ngo R."/>
            <person name="Nguyen L."/>
            <person name="Okwuonu G."/>
            <person name="Ongeri F."/>
            <person name="Patil S."/>
            <person name="Petrosino J."/>
            <person name="Pham C."/>
            <person name="Pham P."/>
            <person name="Pu L.-L."/>
            <person name="Puazo M."/>
            <person name="Raj R."/>
            <person name="Reid J."/>
            <person name="Rouhana J."/>
            <person name="Saada N."/>
            <person name="Shang Y."/>
            <person name="Simmons D."/>
            <person name="Thornton R."/>
            <person name="Warren J."/>
            <person name="Weissenberger G."/>
            <person name="Zhang J."/>
            <person name="Zhang L."/>
            <person name="Zhou C."/>
            <person name="Zhu D."/>
            <person name="Muzny D."/>
            <person name="Worley K."/>
            <person name="Gibbs R."/>
        </authorList>
    </citation>
    <scope>NUCLEOTIDE SEQUENCE [LARGE SCALE GENOMIC DNA]</scope>
    <source>
        <strain evidence="1 2">ATCC 33300</strain>
    </source>
</reference>
<name>C2FT42_SPHSI</name>
<protein>
    <submittedName>
        <fullName evidence="1">Uncharacterized protein</fullName>
    </submittedName>
</protein>
<sequence>MTENFVNYKKGAILKREGNRNYSLISTKHHKKNSRRLIIETLQPIKEVQLKHQKSCYSFYPEQICT</sequence>
<organism evidence="1 2">
    <name type="scientific">Sphingobacterium spiritivorum ATCC 33300</name>
    <dbReference type="NCBI Taxonomy" id="525372"/>
    <lineage>
        <taxon>Bacteria</taxon>
        <taxon>Pseudomonadati</taxon>
        <taxon>Bacteroidota</taxon>
        <taxon>Sphingobacteriia</taxon>
        <taxon>Sphingobacteriales</taxon>
        <taxon>Sphingobacteriaceae</taxon>
        <taxon>Sphingobacterium</taxon>
    </lineage>
</organism>
<dbReference type="EMBL" id="ACHB01000009">
    <property type="protein sequence ID" value="EEI93876.1"/>
    <property type="molecule type" value="Genomic_DNA"/>
</dbReference>
<dbReference type="AlphaFoldDB" id="C2FT42"/>
<evidence type="ECO:0000313" key="2">
    <source>
        <dbReference type="Proteomes" id="UP000006241"/>
    </source>
</evidence>
<evidence type="ECO:0000313" key="1">
    <source>
        <dbReference type="EMBL" id="EEI93876.1"/>
    </source>
</evidence>
<gene>
    <name evidence="1" type="ORF">HMPREF0765_0498</name>
</gene>
<accession>C2FT42</accession>
<comment type="caution">
    <text evidence="1">The sequence shown here is derived from an EMBL/GenBank/DDBJ whole genome shotgun (WGS) entry which is preliminary data.</text>
</comment>
<dbReference type="Proteomes" id="UP000006241">
    <property type="component" value="Unassembled WGS sequence"/>
</dbReference>